<dbReference type="Gene3D" id="1.10.510.10">
    <property type="entry name" value="Transferase(Phosphotransferase) domain 1"/>
    <property type="match status" value="1"/>
</dbReference>
<evidence type="ECO:0000313" key="3">
    <source>
        <dbReference type="Proteomes" id="UP001293254"/>
    </source>
</evidence>
<feature type="compositionally biased region" description="Basic and acidic residues" evidence="1">
    <location>
        <begin position="99"/>
        <end position="113"/>
    </location>
</feature>
<reference evidence="2" key="2">
    <citation type="journal article" date="2024" name="Plant">
        <title>Genomic evolution and insights into agronomic trait innovations of Sesamum species.</title>
        <authorList>
            <person name="Miao H."/>
            <person name="Wang L."/>
            <person name="Qu L."/>
            <person name="Liu H."/>
            <person name="Sun Y."/>
            <person name="Le M."/>
            <person name="Wang Q."/>
            <person name="Wei S."/>
            <person name="Zheng Y."/>
            <person name="Lin W."/>
            <person name="Duan Y."/>
            <person name="Cao H."/>
            <person name="Xiong S."/>
            <person name="Wang X."/>
            <person name="Wei L."/>
            <person name="Li C."/>
            <person name="Ma Q."/>
            <person name="Ju M."/>
            <person name="Zhao R."/>
            <person name="Li G."/>
            <person name="Mu C."/>
            <person name="Tian Q."/>
            <person name="Mei H."/>
            <person name="Zhang T."/>
            <person name="Gao T."/>
            <person name="Zhang H."/>
        </authorList>
    </citation>
    <scope>NUCLEOTIDE SEQUENCE</scope>
    <source>
        <strain evidence="2">3651</strain>
    </source>
</reference>
<evidence type="ECO:0000313" key="2">
    <source>
        <dbReference type="EMBL" id="KAK4431376.1"/>
    </source>
</evidence>
<dbReference type="EMBL" id="JACGWO010000003">
    <property type="protein sequence ID" value="KAK4431376.1"/>
    <property type="molecule type" value="Genomic_DNA"/>
</dbReference>
<comment type="caution">
    <text evidence="2">The sequence shown here is derived from an EMBL/GenBank/DDBJ whole genome shotgun (WGS) entry which is preliminary data.</text>
</comment>
<reference evidence="2" key="1">
    <citation type="submission" date="2020-06" db="EMBL/GenBank/DDBJ databases">
        <authorList>
            <person name="Li T."/>
            <person name="Hu X."/>
            <person name="Zhang T."/>
            <person name="Song X."/>
            <person name="Zhang H."/>
            <person name="Dai N."/>
            <person name="Sheng W."/>
            <person name="Hou X."/>
            <person name="Wei L."/>
        </authorList>
    </citation>
    <scope>NUCLEOTIDE SEQUENCE</scope>
    <source>
        <strain evidence="2">3651</strain>
        <tissue evidence="2">Leaf</tissue>
    </source>
</reference>
<organism evidence="2 3">
    <name type="scientific">Sesamum alatum</name>
    <dbReference type="NCBI Taxonomy" id="300844"/>
    <lineage>
        <taxon>Eukaryota</taxon>
        <taxon>Viridiplantae</taxon>
        <taxon>Streptophyta</taxon>
        <taxon>Embryophyta</taxon>
        <taxon>Tracheophyta</taxon>
        <taxon>Spermatophyta</taxon>
        <taxon>Magnoliopsida</taxon>
        <taxon>eudicotyledons</taxon>
        <taxon>Gunneridae</taxon>
        <taxon>Pentapetalae</taxon>
        <taxon>asterids</taxon>
        <taxon>lamiids</taxon>
        <taxon>Lamiales</taxon>
        <taxon>Pedaliaceae</taxon>
        <taxon>Sesamum</taxon>
    </lineage>
</organism>
<sequence length="113" mass="13131">MEAHGFEGDTDLGRWVRSIKSQDWTSELFDQRLRVRRPMRNEKDVMEMVKTEVPGVDLEDLAEMIEMMHVAMRCSEDRPKMSDVVLMLENIKASVSNGKPEHDQKESHPSETK</sequence>
<gene>
    <name evidence="2" type="ORF">Salat_0899700</name>
</gene>
<proteinExistence type="predicted"/>
<feature type="region of interest" description="Disordered" evidence="1">
    <location>
        <begin position="92"/>
        <end position="113"/>
    </location>
</feature>
<protein>
    <submittedName>
        <fullName evidence="2">Uncharacterized protein</fullName>
    </submittedName>
</protein>
<dbReference type="AlphaFoldDB" id="A0AAE2CR15"/>
<keyword evidence="3" id="KW-1185">Reference proteome</keyword>
<accession>A0AAE2CR15</accession>
<name>A0AAE2CR15_9LAMI</name>
<evidence type="ECO:0000256" key="1">
    <source>
        <dbReference type="SAM" id="MobiDB-lite"/>
    </source>
</evidence>
<dbReference type="Proteomes" id="UP001293254">
    <property type="component" value="Unassembled WGS sequence"/>
</dbReference>